<dbReference type="GO" id="GO:0000175">
    <property type="term" value="F:3'-5'-RNA exonuclease activity"/>
    <property type="evidence" value="ECO:0007669"/>
    <property type="project" value="TreeGrafter"/>
</dbReference>
<keyword evidence="11" id="KW-0255">Endonuclease</keyword>
<sequence length="956" mass="108707">MLTSKTFVKKTKRGRIIKIVREHYLRDDITCGSESCQICDPFDFGQPLVAEPENKSRLCLTPHYIIPDTNVVLHQMDVMEDSSVQNVVILQTVLDEVRHRSSPGYKRLKSMLANPSKHFFTFCNEFNKNTYVERQKGESSNDRNDRAIREATSWYQDHLRSEGQSDLIIDVVLLTNDADNRRKAIQQGLKAFTVHEYVKSLENCGHLVDLLSQSQMSVHSQDRLMFPEHLPLSEIQRGIKAGRYFQGSFMASRENYLEANVSVHNKDEMVFIQGHMNQNRAVHSDVVAIEMLPEEEWSCPSSMVLEESSEKIVEDSMETEDEAIKRKKIPKELRQPTGRIVGIIKRNWRQYCGILRPSAVKEGTRHIVVPAEKKIPKIRIETRQAADLITQRIVVAIDNWPRNSRYPQGHFVRKLGNIGDKDTENEVLLLEHDVPHSNFSEAVLACLPKLPWIITDEDYKRRRDLRHIDICSVDPPGCTDIDDALHCRELENGNLEIGVHIADVSHFIRPGTAIDKEAAERGTTVYLTDRRIDMVPELLSSNLCSLRSNVERFAFSILWEMTHDADVVGTSFTKSVIKSKAAFTYAEAQMKIDDTAQNDSLTRSLRHLNRLAKILKQRRVDAGALTLASPEIRFHIDSETHEPIDVQAKQIMETNSMVEEFMLLANVASAKKTLEEFPDCACLRRHPAPPPSNFEPVIKAALSKGFNIDVSKGKALADSLQSAVVPSDPYFNTMLRIMTTRCMMQAVYFCSGMIPETEYFHYGLAAGIYTHFTSPIRRFSDIIVHRLLAVCIGADASYPSLTEKHKTQVVCNNLNYRHKMAQYAGRASVNLHTHIFFKNRTTNEEGYVLFVRQNALQVLIPKYGLEGTLYLSDGKTKSKPRFTYNEEANTQTCGSVTFHVFDQVIIELSIDQSNVQHLKLCLKLVKPEIPGFSVPAHSSEDSEPPKKKQKKGQTKK</sequence>
<dbReference type="GO" id="GO:0006364">
    <property type="term" value="P:rRNA processing"/>
    <property type="evidence" value="ECO:0007669"/>
    <property type="project" value="UniProtKB-KW"/>
</dbReference>
<evidence type="ECO:0000256" key="3">
    <source>
        <dbReference type="ARBA" id="ARBA00004496"/>
    </source>
</evidence>
<gene>
    <name evidence="28" type="ORF">KP79_PYT14027</name>
</gene>
<evidence type="ECO:0000256" key="25">
    <source>
        <dbReference type="SAM" id="MobiDB-lite"/>
    </source>
</evidence>
<feature type="domain" description="RNB" evidence="27">
    <location>
        <begin position="462"/>
        <end position="794"/>
    </location>
</feature>
<keyword evidence="29" id="KW-1185">Reference proteome</keyword>
<dbReference type="PANTHER" id="PTHR23355:SF35">
    <property type="entry name" value="EXOSOME COMPLEX EXONUCLEASE RRP44"/>
    <property type="match status" value="1"/>
</dbReference>
<evidence type="ECO:0000256" key="2">
    <source>
        <dbReference type="ARBA" id="ARBA00001946"/>
    </source>
</evidence>
<evidence type="ECO:0000256" key="12">
    <source>
        <dbReference type="ARBA" id="ARBA00022801"/>
    </source>
</evidence>
<comment type="caution">
    <text evidence="28">The sequence shown here is derived from an EMBL/GenBank/DDBJ whole genome shotgun (WGS) entry which is preliminary data.</text>
</comment>
<reference evidence="28 29" key="1">
    <citation type="journal article" date="2017" name="Nat. Ecol. Evol.">
        <title>Scallop genome provides insights into evolution of bilaterian karyotype and development.</title>
        <authorList>
            <person name="Wang S."/>
            <person name="Zhang J."/>
            <person name="Jiao W."/>
            <person name="Li J."/>
            <person name="Xun X."/>
            <person name="Sun Y."/>
            <person name="Guo X."/>
            <person name="Huan P."/>
            <person name="Dong B."/>
            <person name="Zhang L."/>
            <person name="Hu X."/>
            <person name="Sun X."/>
            <person name="Wang J."/>
            <person name="Zhao C."/>
            <person name="Wang Y."/>
            <person name="Wang D."/>
            <person name="Huang X."/>
            <person name="Wang R."/>
            <person name="Lv J."/>
            <person name="Li Y."/>
            <person name="Zhang Z."/>
            <person name="Liu B."/>
            <person name="Lu W."/>
            <person name="Hui Y."/>
            <person name="Liang J."/>
            <person name="Zhou Z."/>
            <person name="Hou R."/>
            <person name="Li X."/>
            <person name="Liu Y."/>
            <person name="Li H."/>
            <person name="Ning X."/>
            <person name="Lin Y."/>
            <person name="Zhao L."/>
            <person name="Xing Q."/>
            <person name="Dou J."/>
            <person name="Li Y."/>
            <person name="Mao J."/>
            <person name="Guo H."/>
            <person name="Dou H."/>
            <person name="Li T."/>
            <person name="Mu C."/>
            <person name="Jiang W."/>
            <person name="Fu Q."/>
            <person name="Fu X."/>
            <person name="Miao Y."/>
            <person name="Liu J."/>
            <person name="Yu Q."/>
            <person name="Li R."/>
            <person name="Liao H."/>
            <person name="Li X."/>
            <person name="Kong Y."/>
            <person name="Jiang Z."/>
            <person name="Chourrout D."/>
            <person name="Li R."/>
            <person name="Bao Z."/>
        </authorList>
    </citation>
    <scope>NUCLEOTIDE SEQUENCE [LARGE SCALE GENOMIC DNA]</scope>
    <source>
        <strain evidence="28 29">PY_sf001</strain>
    </source>
</reference>
<feature type="compositionally biased region" description="Basic residues" evidence="25">
    <location>
        <begin position="947"/>
        <end position="956"/>
    </location>
</feature>
<dbReference type="InterPro" id="IPR029060">
    <property type="entry name" value="PIN-like_dom_sf"/>
</dbReference>
<evidence type="ECO:0000256" key="9">
    <source>
        <dbReference type="ARBA" id="ARBA00022553"/>
    </source>
</evidence>
<dbReference type="EMBL" id="NEDP02005354">
    <property type="protein sequence ID" value="OWF41800.1"/>
    <property type="molecule type" value="Genomic_DNA"/>
</dbReference>
<feature type="region of interest" description="Disordered" evidence="25">
    <location>
        <begin position="933"/>
        <end position="956"/>
    </location>
</feature>
<organism evidence="28 29">
    <name type="scientific">Mizuhopecten yessoensis</name>
    <name type="common">Japanese scallop</name>
    <name type="synonym">Patinopecten yessoensis</name>
    <dbReference type="NCBI Taxonomy" id="6573"/>
    <lineage>
        <taxon>Eukaryota</taxon>
        <taxon>Metazoa</taxon>
        <taxon>Spiralia</taxon>
        <taxon>Lophotrochozoa</taxon>
        <taxon>Mollusca</taxon>
        <taxon>Bivalvia</taxon>
        <taxon>Autobranchia</taxon>
        <taxon>Pteriomorphia</taxon>
        <taxon>Pectinida</taxon>
        <taxon>Pectinoidea</taxon>
        <taxon>Pectinidae</taxon>
        <taxon>Mizuhopecten</taxon>
    </lineage>
</organism>
<evidence type="ECO:0000313" key="28">
    <source>
        <dbReference type="EMBL" id="OWF41800.1"/>
    </source>
</evidence>
<keyword evidence="9" id="KW-0597">Phosphoprotein</keyword>
<evidence type="ECO:0000256" key="6">
    <source>
        <dbReference type="ARBA" id="ARBA00005785"/>
    </source>
</evidence>
<evidence type="ECO:0000256" key="19">
    <source>
        <dbReference type="ARBA" id="ARBA00023242"/>
    </source>
</evidence>
<dbReference type="CDD" id="cd09862">
    <property type="entry name" value="PIN_Rrp44-like"/>
    <property type="match status" value="1"/>
</dbReference>
<dbReference type="AlphaFoldDB" id="A0A210PZ84"/>
<dbReference type="InterPro" id="IPR012340">
    <property type="entry name" value="NA-bd_OB-fold"/>
</dbReference>
<evidence type="ECO:0000256" key="20">
    <source>
        <dbReference type="ARBA" id="ARBA00065106"/>
    </source>
</evidence>
<dbReference type="PANTHER" id="PTHR23355">
    <property type="entry name" value="RIBONUCLEASE"/>
    <property type="match status" value="1"/>
</dbReference>
<keyword evidence="13" id="KW-0271">Exosome</keyword>
<protein>
    <recommendedName>
        <fullName evidence="21">Exosome complex exonuclease RRP44</fullName>
    </recommendedName>
    <alternativeName>
        <fullName evidence="22">Protein DIS3 homolog</fullName>
    </alternativeName>
    <alternativeName>
        <fullName evidence="23">Ribosomal RNA-processing protein 44</fullName>
    </alternativeName>
</protein>
<dbReference type="InterPro" id="IPR033770">
    <property type="entry name" value="RRP44_S1"/>
</dbReference>
<evidence type="ECO:0000256" key="24">
    <source>
        <dbReference type="RuleBase" id="RU003901"/>
    </source>
</evidence>
<keyword evidence="10" id="KW-0540">Nuclease</keyword>
<evidence type="ECO:0000256" key="21">
    <source>
        <dbReference type="ARBA" id="ARBA00074777"/>
    </source>
</evidence>
<dbReference type="GO" id="GO:0071031">
    <property type="term" value="P:nuclear mRNA surveillance of mRNA 3'-end processing"/>
    <property type="evidence" value="ECO:0007669"/>
    <property type="project" value="TreeGrafter"/>
</dbReference>
<comment type="subunit">
    <text evidence="20">Component of the RNA exosome complex; within the complex interacts with EXOSC4, EXOSC7 and EXOSC9 of the exosome core complex (Exo-9). The catalytically inactive RNA exosome core complex (Exo-9) associates with the catalytic subunit EXOSC10/RRP6. Exo-9 may associate with DIS3 to form the nucleolar exosome complex, or DIS3L to form the cytoplasmic exosome complex. Exo-9 is formed by a hexameric base ring consisting of the heterodimers EXOSC4-EXOSC9, EXOSC5-EXOSC8 and EXOSC6-EXOSC7, and a cap ring consisting of EXOSC1, EXOSC2 and EXOSC3; DIS3 associates with the base ring of Exo-9. The RNA exosome complex associates with cofactors C1D/RRP47, MPHOSPH6/MPP6 and MTREX/MTR4. Interacts with DHX34; the interaction is RNA-independent.</text>
</comment>
<dbReference type="FunFam" id="3.40.50.1010:FF:000010">
    <property type="entry name" value="Exosome complex exonuclease DIS3"/>
    <property type="match status" value="1"/>
</dbReference>
<dbReference type="GO" id="GO:0003723">
    <property type="term" value="F:RNA binding"/>
    <property type="evidence" value="ECO:0007669"/>
    <property type="project" value="UniProtKB-KW"/>
</dbReference>
<keyword evidence="7" id="KW-0963">Cytoplasm</keyword>
<dbReference type="InterPro" id="IPR041505">
    <property type="entry name" value="Dis3_CSD2"/>
</dbReference>
<keyword evidence="17" id="KW-0007">Acetylation</keyword>
<keyword evidence="14 28" id="KW-0269">Exonuclease</keyword>
<dbReference type="InterPro" id="IPR050180">
    <property type="entry name" value="RNR_Ribonuclease"/>
</dbReference>
<evidence type="ECO:0000256" key="17">
    <source>
        <dbReference type="ARBA" id="ARBA00022990"/>
    </source>
</evidence>
<keyword evidence="15" id="KW-0460">Magnesium</keyword>
<dbReference type="Pfam" id="PF13638">
    <property type="entry name" value="PIN_4"/>
    <property type="match status" value="1"/>
</dbReference>
<evidence type="ECO:0000313" key="29">
    <source>
        <dbReference type="Proteomes" id="UP000242188"/>
    </source>
</evidence>
<dbReference type="SUPFAM" id="SSF88723">
    <property type="entry name" value="PIN domain-like"/>
    <property type="match status" value="1"/>
</dbReference>
<dbReference type="InterPro" id="IPR002716">
    <property type="entry name" value="PIN_dom"/>
</dbReference>
<dbReference type="Pfam" id="PF17215">
    <property type="entry name" value="Rrp44_S1"/>
    <property type="match status" value="1"/>
</dbReference>
<dbReference type="GO" id="GO:0005730">
    <property type="term" value="C:nucleolus"/>
    <property type="evidence" value="ECO:0007669"/>
    <property type="project" value="UniProtKB-SubCell"/>
</dbReference>
<evidence type="ECO:0000259" key="27">
    <source>
        <dbReference type="SMART" id="SM00955"/>
    </source>
</evidence>
<dbReference type="SMART" id="SM00955">
    <property type="entry name" value="RNB"/>
    <property type="match status" value="1"/>
</dbReference>
<comment type="cofactor">
    <cofactor evidence="1">
        <name>Mn(2+)</name>
        <dbReference type="ChEBI" id="CHEBI:29035"/>
    </cofactor>
</comment>
<dbReference type="SMART" id="SM00670">
    <property type="entry name" value="PINc"/>
    <property type="match status" value="1"/>
</dbReference>
<name>A0A210PZ84_MIZYE</name>
<evidence type="ECO:0000256" key="11">
    <source>
        <dbReference type="ARBA" id="ARBA00022759"/>
    </source>
</evidence>
<evidence type="ECO:0000256" key="10">
    <source>
        <dbReference type="ARBA" id="ARBA00022722"/>
    </source>
</evidence>
<dbReference type="SUPFAM" id="SSF50249">
    <property type="entry name" value="Nucleic acid-binding proteins"/>
    <property type="match status" value="3"/>
</dbReference>
<dbReference type="InterPro" id="IPR033771">
    <property type="entry name" value="Rrp44_CSD1"/>
</dbReference>
<dbReference type="Gene3D" id="3.40.50.1010">
    <property type="entry name" value="5'-nuclease"/>
    <property type="match status" value="1"/>
</dbReference>
<dbReference type="STRING" id="6573.A0A210PZ84"/>
<dbReference type="GO" id="GO:0000177">
    <property type="term" value="C:cytoplasmic exosome (RNase complex)"/>
    <property type="evidence" value="ECO:0007669"/>
    <property type="project" value="TreeGrafter"/>
</dbReference>
<feature type="domain" description="PIN" evidence="26">
    <location>
        <begin position="63"/>
        <end position="182"/>
    </location>
</feature>
<evidence type="ECO:0000256" key="18">
    <source>
        <dbReference type="ARBA" id="ARBA00023211"/>
    </source>
</evidence>
<keyword evidence="18" id="KW-0464">Manganese</keyword>
<accession>A0A210PZ84</accession>
<evidence type="ECO:0000259" key="26">
    <source>
        <dbReference type="SMART" id="SM00670"/>
    </source>
</evidence>
<comment type="subcellular location">
    <subcellularLocation>
        <location evidence="3">Cytoplasm</location>
    </subcellularLocation>
    <subcellularLocation>
        <location evidence="4">Nucleus</location>
        <location evidence="4">Nucleolus</location>
    </subcellularLocation>
    <subcellularLocation>
        <location evidence="5">Nucleus</location>
        <location evidence="5">Nucleoplasm</location>
    </subcellularLocation>
</comment>
<evidence type="ECO:0000256" key="13">
    <source>
        <dbReference type="ARBA" id="ARBA00022835"/>
    </source>
</evidence>
<dbReference type="InterPro" id="IPR001900">
    <property type="entry name" value="RNase_II/R"/>
</dbReference>
<evidence type="ECO:0000256" key="23">
    <source>
        <dbReference type="ARBA" id="ARBA00077930"/>
    </source>
</evidence>
<dbReference type="InterPro" id="IPR022966">
    <property type="entry name" value="RNase_II/R_CS"/>
</dbReference>
<dbReference type="Gene3D" id="2.40.50.140">
    <property type="entry name" value="Nucleic acid-binding proteins"/>
    <property type="match status" value="1"/>
</dbReference>
<evidence type="ECO:0000256" key="7">
    <source>
        <dbReference type="ARBA" id="ARBA00022490"/>
    </source>
</evidence>
<evidence type="ECO:0000256" key="15">
    <source>
        <dbReference type="ARBA" id="ARBA00022842"/>
    </source>
</evidence>
<dbReference type="Gene3D" id="2.40.50.700">
    <property type="match status" value="1"/>
</dbReference>
<dbReference type="GO" id="GO:0000176">
    <property type="term" value="C:nuclear exosome (RNase complex)"/>
    <property type="evidence" value="ECO:0007669"/>
    <property type="project" value="UniProtKB-ARBA"/>
</dbReference>
<evidence type="ECO:0000256" key="8">
    <source>
        <dbReference type="ARBA" id="ARBA00022552"/>
    </source>
</evidence>
<dbReference type="Pfam" id="PF17849">
    <property type="entry name" value="OB_Dis3"/>
    <property type="match status" value="1"/>
</dbReference>
<dbReference type="FunFam" id="2.40.50.690:FF:000002">
    <property type="entry name" value="exosome complex exonuclease RRP44 isoform X1"/>
    <property type="match status" value="1"/>
</dbReference>
<keyword evidence="16" id="KW-0694">RNA-binding</keyword>
<proteinExistence type="inferred from homology"/>
<dbReference type="FunFam" id="2.40.50.700:FF:000001">
    <property type="entry name" value="Exosome complex exonuclease exoribonuclease (Rrp44)"/>
    <property type="match status" value="1"/>
</dbReference>
<dbReference type="FunFam" id="2.40.50.140:FF:000125">
    <property type="entry name" value="exosome complex exonuclease RRP44 isoform X1"/>
    <property type="match status" value="1"/>
</dbReference>
<dbReference type="Pfam" id="PF00773">
    <property type="entry name" value="RNB"/>
    <property type="match status" value="1"/>
</dbReference>
<keyword evidence="12" id="KW-0378">Hydrolase</keyword>
<evidence type="ECO:0000256" key="22">
    <source>
        <dbReference type="ARBA" id="ARBA00077221"/>
    </source>
</evidence>
<keyword evidence="19" id="KW-0539">Nucleus</keyword>
<dbReference type="PROSITE" id="PS01175">
    <property type="entry name" value="RIBONUCLEASE_II"/>
    <property type="match status" value="1"/>
</dbReference>
<dbReference type="Pfam" id="PF17216">
    <property type="entry name" value="Rrp44_CSD1"/>
    <property type="match status" value="1"/>
</dbReference>
<evidence type="ECO:0000256" key="14">
    <source>
        <dbReference type="ARBA" id="ARBA00022839"/>
    </source>
</evidence>
<comment type="similarity">
    <text evidence="6 24">Belongs to the RNR ribonuclease family.</text>
</comment>
<dbReference type="OrthoDB" id="372421at2759"/>
<dbReference type="GO" id="GO:0071034">
    <property type="term" value="P:CUT catabolic process"/>
    <property type="evidence" value="ECO:0007669"/>
    <property type="project" value="UniProtKB-ARBA"/>
</dbReference>
<dbReference type="Proteomes" id="UP000242188">
    <property type="component" value="Unassembled WGS sequence"/>
</dbReference>
<dbReference type="Gene3D" id="2.40.50.690">
    <property type="match status" value="1"/>
</dbReference>
<evidence type="ECO:0000256" key="1">
    <source>
        <dbReference type="ARBA" id="ARBA00001936"/>
    </source>
</evidence>
<evidence type="ECO:0000256" key="5">
    <source>
        <dbReference type="ARBA" id="ARBA00004642"/>
    </source>
</evidence>
<evidence type="ECO:0000256" key="4">
    <source>
        <dbReference type="ARBA" id="ARBA00004604"/>
    </source>
</evidence>
<evidence type="ECO:0000256" key="16">
    <source>
        <dbReference type="ARBA" id="ARBA00022884"/>
    </source>
</evidence>
<dbReference type="GO" id="GO:0016075">
    <property type="term" value="P:rRNA catabolic process"/>
    <property type="evidence" value="ECO:0007669"/>
    <property type="project" value="TreeGrafter"/>
</dbReference>
<dbReference type="GO" id="GO:0005654">
    <property type="term" value="C:nucleoplasm"/>
    <property type="evidence" value="ECO:0007669"/>
    <property type="project" value="UniProtKB-SubCell"/>
</dbReference>
<dbReference type="GO" id="GO:0004519">
    <property type="term" value="F:endonuclease activity"/>
    <property type="evidence" value="ECO:0007669"/>
    <property type="project" value="UniProtKB-KW"/>
</dbReference>
<comment type="cofactor">
    <cofactor evidence="2">
        <name>Mg(2+)</name>
        <dbReference type="ChEBI" id="CHEBI:18420"/>
    </cofactor>
</comment>
<keyword evidence="8" id="KW-0698">rRNA processing</keyword>